<dbReference type="Proteomes" id="UP001317613">
    <property type="component" value="Chromosome"/>
</dbReference>
<organism evidence="1 2">
    <name type="scientific">Enterococcus faecalis</name>
    <name type="common">Streptococcus faecalis</name>
    <dbReference type="NCBI Taxonomy" id="1351"/>
    <lineage>
        <taxon>Bacteria</taxon>
        <taxon>Bacillati</taxon>
        <taxon>Bacillota</taxon>
        <taxon>Bacilli</taxon>
        <taxon>Lactobacillales</taxon>
        <taxon>Enterococcaceae</taxon>
        <taxon>Enterococcus</taxon>
    </lineage>
</organism>
<sequence length="710" mass="81427">MVVYSKKVYPELELKDYNEHILPIVHYIEQLNLKKLIELPTIVNYKTEEKYPYYNVCMSITSEIWDKVWNNKLDAYVHNPLSFKEAICDDLSQVAFSYMIRGFSEHIKLLQNVELENSYLLYNETLKRNKMKEFSETYFVTWNRCINLIISRINSIVDTVKRIQQYRIDIEKKFNINRDLKIVYVKSDGDTHNDGSSVSIIYFEDKQKIIYKPRSVSGEAGYTKLIMAINYKFNLNLPVLSVINCGNYGFTSFETSDETQVDMYKAGQLACLMYLLNASDMHYSNILWTHKGPLPIDLETLFHPSRNRSGIPESSNSAYDSLEKSVYGTGVLPISISDKNKSGSVDVGFTGIRDKNSVSPFKTFELINGFNSNIKVVWHNSATVSEDLINDSEYEKQIYENCAKVVDGFTDVYLLILKNKEFFSKEVITSFKGAKLRYIHNMTYRYEQILRVLTATEPSKDLDMAHSLLSRIGILSMTSDKNITKSECSQLWKGDIPYFTINFDGTEIHSNNDIVSTVKNSPQSEFIRKMKKLSQKDLINQQQIIQLAFVAKLADPHAEGKLKLEELENGNQKAIEKKSDGLKKTTEIIKTIKWFSQNLLNSVLDDRYEHLPKTWVGAVAKNGNNGWTPGVLGYDLYSGRIGPALVLSIVGNQFSDIEATNISNDIFEKSAQILENQSFELRNVLLSGTGAFFRYLWVTLGNVSCRYHYK</sequence>
<proteinExistence type="predicted"/>
<reference evidence="1" key="1">
    <citation type="submission" date="2022-08" db="EMBL/GenBank/DDBJ databases">
        <title>Molecular epidemiological analysis of five strains of VanD-type vancomycin-resistant Enterococcus faecalis.</title>
        <authorList>
            <person name="Mimura K."/>
            <person name="Hashimoto Y."/>
            <person name="Tomita H."/>
        </authorList>
    </citation>
    <scope>NUCLEOTIDE SEQUENCE</scope>
    <source>
        <strain evidence="1">SVR2332</strain>
    </source>
</reference>
<gene>
    <name evidence="1" type="ORF">EfsSVR2332_27910</name>
</gene>
<evidence type="ECO:0000313" key="2">
    <source>
        <dbReference type="Proteomes" id="UP001317613"/>
    </source>
</evidence>
<accession>A0AC59HSQ3</accession>
<evidence type="ECO:0000313" key="1">
    <source>
        <dbReference type="EMBL" id="BDQ62713.1"/>
    </source>
</evidence>
<dbReference type="EMBL" id="AP026729">
    <property type="protein sequence ID" value="BDQ62713.1"/>
    <property type="molecule type" value="Genomic_DNA"/>
</dbReference>
<protein>
    <submittedName>
        <fullName evidence="1">Uncharacterized protein</fullName>
    </submittedName>
</protein>
<name>A0AC59HSQ3_ENTFL</name>